<dbReference type="InterPro" id="IPR036938">
    <property type="entry name" value="PAP2/HPO_sf"/>
</dbReference>
<dbReference type="OrthoDB" id="268168at2"/>
<keyword evidence="2" id="KW-1003">Cell membrane</keyword>
<feature type="transmembrane region" description="Helical" evidence="7">
    <location>
        <begin position="81"/>
        <end position="98"/>
    </location>
</feature>
<evidence type="ECO:0000256" key="7">
    <source>
        <dbReference type="SAM" id="Phobius"/>
    </source>
</evidence>
<feature type="domain" description="Phosphatidic acid phosphatase type 2/haloperoxidase" evidence="8">
    <location>
        <begin position="106"/>
        <end position="225"/>
    </location>
</feature>
<dbReference type="EMBL" id="CP036271">
    <property type="protein sequence ID" value="QDT55450.1"/>
    <property type="molecule type" value="Genomic_DNA"/>
</dbReference>
<evidence type="ECO:0000256" key="6">
    <source>
        <dbReference type="ARBA" id="ARBA00023136"/>
    </source>
</evidence>
<dbReference type="SUPFAM" id="SSF48317">
    <property type="entry name" value="Acid phosphatase/Vanadium-dependent haloperoxidase"/>
    <property type="match status" value="1"/>
</dbReference>
<dbReference type="PANTHER" id="PTHR14969:SF62">
    <property type="entry name" value="DECAPRENYLPHOSPHORYL-5-PHOSPHORIBOSE PHOSPHATASE RV3807C-RELATED"/>
    <property type="match status" value="1"/>
</dbReference>
<gene>
    <name evidence="9" type="ORF">Pan44_34930</name>
</gene>
<evidence type="ECO:0000256" key="3">
    <source>
        <dbReference type="ARBA" id="ARBA00022692"/>
    </source>
</evidence>
<keyword evidence="4" id="KW-0378">Hydrolase</keyword>
<keyword evidence="3 7" id="KW-0812">Transmembrane</keyword>
<dbReference type="Pfam" id="PF01569">
    <property type="entry name" value="PAP2"/>
    <property type="match status" value="1"/>
</dbReference>
<dbReference type="GO" id="GO:0016787">
    <property type="term" value="F:hydrolase activity"/>
    <property type="evidence" value="ECO:0007669"/>
    <property type="project" value="UniProtKB-KW"/>
</dbReference>
<protein>
    <submittedName>
        <fullName evidence="9">PAP2 superfamily protein</fullName>
    </submittedName>
</protein>
<proteinExistence type="predicted"/>
<keyword evidence="5 7" id="KW-1133">Transmembrane helix</keyword>
<dbReference type="KEGG" id="ccos:Pan44_34930"/>
<comment type="subcellular location">
    <subcellularLocation>
        <location evidence="1">Cell membrane</location>
        <topology evidence="1">Multi-pass membrane protein</topology>
    </subcellularLocation>
</comment>
<dbReference type="PANTHER" id="PTHR14969">
    <property type="entry name" value="SPHINGOSINE-1-PHOSPHATE PHOSPHOHYDROLASE"/>
    <property type="match status" value="1"/>
</dbReference>
<evidence type="ECO:0000256" key="1">
    <source>
        <dbReference type="ARBA" id="ARBA00004651"/>
    </source>
</evidence>
<dbReference type="Proteomes" id="UP000315700">
    <property type="component" value="Chromosome"/>
</dbReference>
<dbReference type="SMART" id="SM00014">
    <property type="entry name" value="acidPPc"/>
    <property type="match status" value="1"/>
</dbReference>
<evidence type="ECO:0000313" key="9">
    <source>
        <dbReference type="EMBL" id="QDT55450.1"/>
    </source>
</evidence>
<name>A0A517SH52_9PLAN</name>
<keyword evidence="6 7" id="KW-0472">Membrane</keyword>
<dbReference type="GO" id="GO:0005886">
    <property type="term" value="C:plasma membrane"/>
    <property type="evidence" value="ECO:0007669"/>
    <property type="project" value="UniProtKB-SubCell"/>
</dbReference>
<keyword evidence="10" id="KW-1185">Reference proteome</keyword>
<evidence type="ECO:0000259" key="8">
    <source>
        <dbReference type="SMART" id="SM00014"/>
    </source>
</evidence>
<reference evidence="9 10" key="1">
    <citation type="submission" date="2019-02" db="EMBL/GenBank/DDBJ databases">
        <title>Deep-cultivation of Planctomycetes and their phenomic and genomic characterization uncovers novel biology.</title>
        <authorList>
            <person name="Wiegand S."/>
            <person name="Jogler M."/>
            <person name="Boedeker C."/>
            <person name="Pinto D."/>
            <person name="Vollmers J."/>
            <person name="Rivas-Marin E."/>
            <person name="Kohn T."/>
            <person name="Peeters S.H."/>
            <person name="Heuer A."/>
            <person name="Rast P."/>
            <person name="Oberbeckmann S."/>
            <person name="Bunk B."/>
            <person name="Jeske O."/>
            <person name="Meyerdierks A."/>
            <person name="Storesund J.E."/>
            <person name="Kallscheuer N."/>
            <person name="Luecker S."/>
            <person name="Lage O.M."/>
            <person name="Pohl T."/>
            <person name="Merkel B.J."/>
            <person name="Hornburger P."/>
            <person name="Mueller R.-W."/>
            <person name="Bruemmer F."/>
            <person name="Labrenz M."/>
            <person name="Spormann A.M."/>
            <person name="Op den Camp H."/>
            <person name="Overmann J."/>
            <person name="Amann R."/>
            <person name="Jetten M.S.M."/>
            <person name="Mascher T."/>
            <person name="Medema M.H."/>
            <person name="Devos D.P."/>
            <person name="Kaster A.-K."/>
            <person name="Ovreas L."/>
            <person name="Rohde M."/>
            <person name="Galperin M.Y."/>
            <person name="Jogler C."/>
        </authorList>
    </citation>
    <scope>NUCLEOTIDE SEQUENCE [LARGE SCALE GENOMIC DNA]</scope>
    <source>
        <strain evidence="9 10">Pan44</strain>
    </source>
</reference>
<evidence type="ECO:0000256" key="4">
    <source>
        <dbReference type="ARBA" id="ARBA00022801"/>
    </source>
</evidence>
<dbReference type="AlphaFoldDB" id="A0A517SH52"/>
<sequence length="242" mass="25132">MDLGCDVMDSTPIAAAAPQPRITAQSGSPISQLAEVGGVVPALLVALMLLAIVFVDVPLASVMKGGSLPDGIDKFLEAGEHFGTFYGHILAFLLIAALDPAHRRGIVRLAAAAWSAGLTANVVKLCIARTRPKYFDFSSLTAGHGFLGFAPGLSGGSRIQSFPSAHTATAVGFAIALSHLYPRGRTVFLLFAGIVGLQRIATSSHFASDVLAGAFVGWIVGHVFTSQNSLTSRLDAFEATSP</sequence>
<dbReference type="InterPro" id="IPR000326">
    <property type="entry name" value="PAP2/HPO"/>
</dbReference>
<accession>A0A517SH52</accession>
<organism evidence="9 10">
    <name type="scientific">Caulifigura coniformis</name>
    <dbReference type="NCBI Taxonomy" id="2527983"/>
    <lineage>
        <taxon>Bacteria</taxon>
        <taxon>Pseudomonadati</taxon>
        <taxon>Planctomycetota</taxon>
        <taxon>Planctomycetia</taxon>
        <taxon>Planctomycetales</taxon>
        <taxon>Planctomycetaceae</taxon>
        <taxon>Caulifigura</taxon>
    </lineage>
</organism>
<dbReference type="Gene3D" id="1.20.144.10">
    <property type="entry name" value="Phosphatidic acid phosphatase type 2/haloperoxidase"/>
    <property type="match status" value="1"/>
</dbReference>
<evidence type="ECO:0000256" key="5">
    <source>
        <dbReference type="ARBA" id="ARBA00022989"/>
    </source>
</evidence>
<dbReference type="InParanoid" id="A0A517SH52"/>
<evidence type="ECO:0000313" key="10">
    <source>
        <dbReference type="Proteomes" id="UP000315700"/>
    </source>
</evidence>
<feature type="transmembrane region" description="Helical" evidence="7">
    <location>
        <begin position="39"/>
        <end position="61"/>
    </location>
</feature>
<evidence type="ECO:0000256" key="2">
    <source>
        <dbReference type="ARBA" id="ARBA00022475"/>
    </source>
</evidence>